<protein>
    <recommendedName>
        <fullName evidence="6">S-adenosyl-L-methionine-dependent methyltransferase</fullName>
        <ecNumber evidence="6">2.1.1.-</ecNumber>
    </recommendedName>
</protein>
<dbReference type="InterPro" id="IPR007213">
    <property type="entry name" value="Ppm1/Ppm2/Tcmp"/>
</dbReference>
<evidence type="ECO:0000256" key="5">
    <source>
        <dbReference type="ARBA" id="ARBA00022691"/>
    </source>
</evidence>
<name>A0ABV3GW66_9ACTN</name>
<organism evidence="7 8">
    <name type="scientific">Nonomuraea bangladeshensis</name>
    <dbReference type="NCBI Taxonomy" id="404385"/>
    <lineage>
        <taxon>Bacteria</taxon>
        <taxon>Bacillati</taxon>
        <taxon>Actinomycetota</taxon>
        <taxon>Actinomycetes</taxon>
        <taxon>Streptosporangiales</taxon>
        <taxon>Streptosporangiaceae</taxon>
        <taxon>Nonomuraea</taxon>
    </lineage>
</organism>
<comment type="similarity">
    <text evidence="2 6">Belongs to the UPF0677 family.</text>
</comment>
<dbReference type="Pfam" id="PF04072">
    <property type="entry name" value="LCM"/>
    <property type="match status" value="1"/>
</dbReference>
<evidence type="ECO:0000313" key="8">
    <source>
        <dbReference type="Proteomes" id="UP001552427"/>
    </source>
</evidence>
<comment type="caution">
    <text evidence="7">The sequence shown here is derived from an EMBL/GenBank/DDBJ whole genome shotgun (WGS) entry which is preliminary data.</text>
</comment>
<dbReference type="PANTHER" id="PTHR43619:SF2">
    <property type="entry name" value="S-ADENOSYL-L-METHIONINE-DEPENDENT METHYLTRANSFERASES SUPERFAMILY PROTEIN"/>
    <property type="match status" value="1"/>
</dbReference>
<accession>A0ABV3GW66</accession>
<evidence type="ECO:0000256" key="2">
    <source>
        <dbReference type="ARBA" id="ARBA00008138"/>
    </source>
</evidence>
<dbReference type="RefSeq" id="WP_364444639.1">
    <property type="nucleotide sequence ID" value="NZ_JBFARM010000001.1"/>
</dbReference>
<dbReference type="InterPro" id="IPR011610">
    <property type="entry name" value="SAM_mthyl_Trfase_ML2640-like"/>
</dbReference>
<sequence length="279" mass="29648">MFSEKPSQTAMMAAAARAAHLVVDEPPHIFADRLAAPLLGERAGELLGYHRLHGGHLILSGTRAQVTARSRHAEDRLLGSGLTQYVSLGAGLDTFAYRQAGDGIRVFEVDHPATQEWKKRLLADAGISVPEFLTFVGVDFEREDLNSRLGAAGFAFGRPAFVSWLGVSMYLTAEAVSATLAAFAAFAPGSELVMEYALPPEARDALGAEMAGYALPAAAERGEPWLTFHTPESVTALLAGHGLRVVEHVRQPELPAVAARTAATPVSVDLCRLVVATPA</sequence>
<dbReference type="InterPro" id="IPR029063">
    <property type="entry name" value="SAM-dependent_MTases_sf"/>
</dbReference>
<comment type="function">
    <text evidence="1 6">Exhibits S-adenosyl-L-methionine-dependent methyltransferase activity.</text>
</comment>
<dbReference type="GO" id="GO:0032259">
    <property type="term" value="P:methylation"/>
    <property type="evidence" value="ECO:0007669"/>
    <property type="project" value="UniProtKB-KW"/>
</dbReference>
<proteinExistence type="inferred from homology"/>
<dbReference type="NCBIfam" id="TIGR00027">
    <property type="entry name" value="mthyl_TIGR00027"/>
    <property type="match status" value="1"/>
</dbReference>
<keyword evidence="5 6" id="KW-0949">S-adenosyl-L-methionine</keyword>
<dbReference type="PANTHER" id="PTHR43619">
    <property type="entry name" value="S-ADENOSYL-L-METHIONINE-DEPENDENT METHYLTRANSFERASE YKTD-RELATED"/>
    <property type="match status" value="1"/>
</dbReference>
<dbReference type="EC" id="2.1.1.-" evidence="6"/>
<dbReference type="Gene3D" id="3.40.50.150">
    <property type="entry name" value="Vaccinia Virus protein VP39"/>
    <property type="match status" value="1"/>
</dbReference>
<dbReference type="EMBL" id="JBFARM010000001">
    <property type="protein sequence ID" value="MEV4284309.1"/>
    <property type="molecule type" value="Genomic_DNA"/>
</dbReference>
<evidence type="ECO:0000256" key="6">
    <source>
        <dbReference type="RuleBase" id="RU362030"/>
    </source>
</evidence>
<gene>
    <name evidence="7" type="ORF">AB0K40_02265</name>
</gene>
<reference evidence="7 8" key="1">
    <citation type="submission" date="2024-06" db="EMBL/GenBank/DDBJ databases">
        <title>The Natural Products Discovery Center: Release of the First 8490 Sequenced Strains for Exploring Actinobacteria Biosynthetic Diversity.</title>
        <authorList>
            <person name="Kalkreuter E."/>
            <person name="Kautsar S.A."/>
            <person name="Yang D."/>
            <person name="Bader C.D."/>
            <person name="Teijaro C.N."/>
            <person name="Fluegel L."/>
            <person name="Davis C.M."/>
            <person name="Simpson J.R."/>
            <person name="Lauterbach L."/>
            <person name="Steele A.D."/>
            <person name="Gui C."/>
            <person name="Meng S."/>
            <person name="Li G."/>
            <person name="Viehrig K."/>
            <person name="Ye F."/>
            <person name="Su P."/>
            <person name="Kiefer A.F."/>
            <person name="Nichols A."/>
            <person name="Cepeda A.J."/>
            <person name="Yan W."/>
            <person name="Fan B."/>
            <person name="Jiang Y."/>
            <person name="Adhikari A."/>
            <person name="Zheng C.-J."/>
            <person name="Schuster L."/>
            <person name="Cowan T.M."/>
            <person name="Smanski M.J."/>
            <person name="Chevrette M.G."/>
            <person name="De Carvalho L.P.S."/>
            <person name="Shen B."/>
        </authorList>
    </citation>
    <scope>NUCLEOTIDE SEQUENCE [LARGE SCALE GENOMIC DNA]</scope>
    <source>
        <strain evidence="7 8">NPDC049574</strain>
    </source>
</reference>
<keyword evidence="4 7" id="KW-0808">Transferase</keyword>
<evidence type="ECO:0000256" key="1">
    <source>
        <dbReference type="ARBA" id="ARBA00003907"/>
    </source>
</evidence>
<evidence type="ECO:0000256" key="3">
    <source>
        <dbReference type="ARBA" id="ARBA00022603"/>
    </source>
</evidence>
<dbReference type="SUPFAM" id="SSF53335">
    <property type="entry name" value="S-adenosyl-L-methionine-dependent methyltransferases"/>
    <property type="match status" value="1"/>
</dbReference>
<dbReference type="Proteomes" id="UP001552427">
    <property type="component" value="Unassembled WGS sequence"/>
</dbReference>
<dbReference type="GO" id="GO:0008168">
    <property type="term" value="F:methyltransferase activity"/>
    <property type="evidence" value="ECO:0007669"/>
    <property type="project" value="UniProtKB-KW"/>
</dbReference>
<evidence type="ECO:0000256" key="4">
    <source>
        <dbReference type="ARBA" id="ARBA00022679"/>
    </source>
</evidence>
<keyword evidence="3 6" id="KW-0489">Methyltransferase</keyword>
<keyword evidence="8" id="KW-1185">Reference proteome</keyword>
<evidence type="ECO:0000313" key="7">
    <source>
        <dbReference type="EMBL" id="MEV4284309.1"/>
    </source>
</evidence>